<reference evidence="5 6" key="1">
    <citation type="submission" date="2014-03" db="EMBL/GenBank/DDBJ databases">
        <title>Genomics of Bifidobacteria.</title>
        <authorList>
            <person name="Ventura M."/>
            <person name="Milani C."/>
            <person name="Lugli G.A."/>
        </authorList>
    </citation>
    <scope>NUCLEOTIDE SEQUENCE [LARGE SCALE GENOMIC DNA]</scope>
    <source>
        <strain evidence="5 6">LMG 21775</strain>
    </source>
</reference>
<feature type="chain" id="PRO_5038879961" evidence="4">
    <location>
        <begin position="24"/>
        <end position="596"/>
    </location>
</feature>
<dbReference type="Gene3D" id="2.60.40.4270">
    <property type="entry name" value="Listeria-Bacteroides repeat domain"/>
    <property type="match status" value="1"/>
</dbReference>
<gene>
    <name evidence="5" type="ORF">BPSY_0400</name>
</gene>
<feature type="region of interest" description="Disordered" evidence="2">
    <location>
        <begin position="469"/>
        <end position="492"/>
    </location>
</feature>
<keyword evidence="3" id="KW-0812">Transmembrane</keyword>
<evidence type="ECO:0000256" key="3">
    <source>
        <dbReference type="SAM" id="Phobius"/>
    </source>
</evidence>
<feature type="signal peptide" evidence="4">
    <location>
        <begin position="1"/>
        <end position="23"/>
    </location>
</feature>
<dbReference type="eggNOG" id="COG2755">
    <property type="taxonomic scope" value="Bacteria"/>
</dbReference>
<keyword evidence="3" id="KW-0472">Membrane</keyword>
<organism evidence="5 6">
    <name type="scientific">Bifidobacterium psychraerophilum</name>
    <dbReference type="NCBI Taxonomy" id="218140"/>
    <lineage>
        <taxon>Bacteria</taxon>
        <taxon>Bacillati</taxon>
        <taxon>Actinomycetota</taxon>
        <taxon>Actinomycetes</taxon>
        <taxon>Bifidobacteriales</taxon>
        <taxon>Bifidobacteriaceae</taxon>
        <taxon>Bifidobacterium</taxon>
    </lineage>
</organism>
<evidence type="ECO:0000313" key="5">
    <source>
        <dbReference type="EMBL" id="KFI83304.1"/>
    </source>
</evidence>
<dbReference type="NCBIfam" id="TIGR02543">
    <property type="entry name" value="List_Bact_rpt"/>
    <property type="match status" value="1"/>
</dbReference>
<proteinExistence type="predicted"/>
<evidence type="ECO:0000256" key="2">
    <source>
        <dbReference type="SAM" id="MobiDB-lite"/>
    </source>
</evidence>
<protein>
    <submittedName>
        <fullName evidence="5">Repeat domain-containing protein</fullName>
    </submittedName>
</protein>
<name>A0A087CJ54_9BIFI</name>
<feature type="region of interest" description="Disordered" evidence="2">
    <location>
        <begin position="532"/>
        <end position="553"/>
    </location>
</feature>
<dbReference type="InterPro" id="IPR013378">
    <property type="entry name" value="InlB-like_B-rpt"/>
</dbReference>
<keyword evidence="3" id="KW-1133">Transmembrane helix</keyword>
<evidence type="ECO:0000256" key="1">
    <source>
        <dbReference type="ARBA" id="ARBA00004196"/>
    </source>
</evidence>
<dbReference type="AlphaFoldDB" id="A0A087CJ54"/>
<comment type="caution">
    <text evidence="5">The sequence shown here is derived from an EMBL/GenBank/DDBJ whole genome shotgun (WGS) entry which is preliminary data.</text>
</comment>
<dbReference type="Pfam" id="PF09479">
    <property type="entry name" value="Flg_new"/>
    <property type="match status" value="1"/>
</dbReference>
<dbReference type="EMBL" id="JGZI01000007">
    <property type="protein sequence ID" value="KFI83304.1"/>
    <property type="molecule type" value="Genomic_DNA"/>
</dbReference>
<feature type="compositionally biased region" description="Polar residues" evidence="2">
    <location>
        <begin position="469"/>
        <end position="478"/>
    </location>
</feature>
<keyword evidence="4" id="KW-0732">Signal</keyword>
<dbReference type="InterPro" id="IPR042229">
    <property type="entry name" value="Listeria/Bacterioides_rpt_sf"/>
</dbReference>
<evidence type="ECO:0000256" key="4">
    <source>
        <dbReference type="SAM" id="SignalP"/>
    </source>
</evidence>
<sequence>MKKTLLSKLFSLTVVGTSVCLLAALVPQASAEASGSSPILNANSNDTLIDSDGISHGAWIGVSDASGSGNYQSRKTGSAYSIIDIDNYSNLSETYTVTNTSSSDKSLNAVLTLPQYNKALLKPGSPVVKVDPSRAKLSASGFEFNSGSNASNITMMYSPAAGAYNSYASYKSANKIDDLMALQFLGTLKPGEGFTLTIPLSLTNPSTVDVTETAGLPAIYDYLYSPTTSNTALSFAFRHKSLDKSGKPALANTGSYFGATYDKKSNTYTAVPEYVQDAIAKQDVSDIKVDNFGIGQWTNASVDPVLYTLGRYEVNLQRIKDSVKNVGYSVAVNQTTLKELDSYVYTAAGTTQIVNADGSPAKLDQNGIGTIYVQLRPVIVPSGKDAVIQQGGSVKSVETVPVKEILNHSEQNVLPALNDVTIDTSKVDNTKPGRYPITYTYVPDGVSYTGYVRVEAAPVSVFTVAFDSQGGSSVSPQQIKAGDSAKAPAAPTRDGYTFSGWSTSKEGGSNVFNFDTPIVKDLTLYAQWKSKDATDTKTPPVTPGASGTPAQSATAGKAHLAKTGAAVGTLAVAVASLAVLSAALITIKRRKMHTER</sequence>
<dbReference type="STRING" id="218140.BPSY_0400"/>
<evidence type="ECO:0000313" key="6">
    <source>
        <dbReference type="Proteomes" id="UP000029050"/>
    </source>
</evidence>
<accession>A0A087CJ54</accession>
<dbReference type="GO" id="GO:0030313">
    <property type="term" value="C:cell envelope"/>
    <property type="evidence" value="ECO:0007669"/>
    <property type="project" value="UniProtKB-SubCell"/>
</dbReference>
<feature type="transmembrane region" description="Helical" evidence="3">
    <location>
        <begin position="565"/>
        <end position="587"/>
    </location>
</feature>
<keyword evidence="6" id="KW-1185">Reference proteome</keyword>
<comment type="subcellular location">
    <subcellularLocation>
        <location evidence="1">Cell envelope</location>
    </subcellularLocation>
</comment>
<dbReference type="Proteomes" id="UP000029050">
    <property type="component" value="Unassembled WGS sequence"/>
</dbReference>